<evidence type="ECO:0000256" key="3">
    <source>
        <dbReference type="PROSITE-ProRule" id="PRU00464"/>
    </source>
</evidence>
<protein>
    <recommendedName>
        <fullName evidence="4">HIT domain-containing protein</fullName>
    </recommendedName>
</protein>
<evidence type="ECO:0000313" key="5">
    <source>
        <dbReference type="EMBL" id="GGM74507.1"/>
    </source>
</evidence>
<sequence length="159" mass="17632">MPGRQLKLFEDETPGECVFCSIAQGKVESVTVYSDPRFVVFLDRSPLFKGHLLVIPRAHVENFDSVPPEIEGSILGVARAASLALQRVLHCDGTFIAINNKVSQTVPHLHVHVVPRRHKDGLRGFFWPRESYAEGEAERIGKEISDAMGSIMGGNGRKR</sequence>
<feature type="active site" description="Tele-AMP-histidine intermediate" evidence="1">
    <location>
        <position position="110"/>
    </location>
</feature>
<dbReference type="Pfam" id="PF01230">
    <property type="entry name" value="HIT"/>
    <property type="match status" value="1"/>
</dbReference>
<accession>A0AA37BRK0</accession>
<dbReference type="GO" id="GO:0003824">
    <property type="term" value="F:catalytic activity"/>
    <property type="evidence" value="ECO:0007669"/>
    <property type="project" value="InterPro"/>
</dbReference>
<keyword evidence="6" id="KW-1185">Reference proteome</keyword>
<dbReference type="PRINTS" id="PR00332">
    <property type="entry name" value="HISTRIAD"/>
</dbReference>
<feature type="domain" description="HIT" evidence="4">
    <location>
        <begin position="18"/>
        <end position="123"/>
    </location>
</feature>
<dbReference type="GO" id="GO:0009117">
    <property type="term" value="P:nucleotide metabolic process"/>
    <property type="evidence" value="ECO:0007669"/>
    <property type="project" value="TreeGrafter"/>
</dbReference>
<dbReference type="InterPro" id="IPR019808">
    <property type="entry name" value="Histidine_triad_CS"/>
</dbReference>
<comment type="caution">
    <text evidence="5">The sequence shown here is derived from an EMBL/GenBank/DDBJ whole genome shotgun (WGS) entry which is preliminary data.</text>
</comment>
<proteinExistence type="predicted"/>
<feature type="short sequence motif" description="Histidine triad motif" evidence="2 3">
    <location>
        <begin position="108"/>
        <end position="112"/>
    </location>
</feature>
<gene>
    <name evidence="5" type="ORF">GCM10007108_10560</name>
</gene>
<reference evidence="5" key="1">
    <citation type="journal article" date="2014" name="Int. J. Syst. Evol. Microbiol.">
        <title>Complete genome sequence of Corynebacterium casei LMG S-19264T (=DSM 44701T), isolated from a smear-ripened cheese.</title>
        <authorList>
            <consortium name="US DOE Joint Genome Institute (JGI-PGF)"/>
            <person name="Walter F."/>
            <person name="Albersmeier A."/>
            <person name="Kalinowski J."/>
            <person name="Ruckert C."/>
        </authorList>
    </citation>
    <scope>NUCLEOTIDE SEQUENCE</scope>
    <source>
        <strain evidence="5">JCM 13583</strain>
    </source>
</reference>
<evidence type="ECO:0000256" key="1">
    <source>
        <dbReference type="PIRSR" id="PIRSR601310-1"/>
    </source>
</evidence>
<reference evidence="5" key="2">
    <citation type="submission" date="2022-09" db="EMBL/GenBank/DDBJ databases">
        <authorList>
            <person name="Sun Q."/>
            <person name="Ohkuma M."/>
        </authorList>
    </citation>
    <scope>NUCLEOTIDE SEQUENCE</scope>
    <source>
        <strain evidence="5">JCM 13583</strain>
    </source>
</reference>
<dbReference type="Proteomes" id="UP000632195">
    <property type="component" value="Unassembled WGS sequence"/>
</dbReference>
<dbReference type="InterPro" id="IPR036265">
    <property type="entry name" value="HIT-like_sf"/>
</dbReference>
<dbReference type="SUPFAM" id="SSF54197">
    <property type="entry name" value="HIT-like"/>
    <property type="match status" value="1"/>
</dbReference>
<evidence type="ECO:0000259" key="4">
    <source>
        <dbReference type="PROSITE" id="PS51084"/>
    </source>
</evidence>
<dbReference type="PROSITE" id="PS00892">
    <property type="entry name" value="HIT_1"/>
    <property type="match status" value="1"/>
</dbReference>
<evidence type="ECO:0000256" key="2">
    <source>
        <dbReference type="PIRSR" id="PIRSR601310-3"/>
    </source>
</evidence>
<organism evidence="5 6">
    <name type="scientific">Thermogymnomonas acidicola</name>
    <dbReference type="NCBI Taxonomy" id="399579"/>
    <lineage>
        <taxon>Archaea</taxon>
        <taxon>Methanobacteriati</taxon>
        <taxon>Thermoplasmatota</taxon>
        <taxon>Thermoplasmata</taxon>
        <taxon>Thermoplasmatales</taxon>
        <taxon>Thermogymnomonas</taxon>
    </lineage>
</organism>
<evidence type="ECO:0000313" key="6">
    <source>
        <dbReference type="Proteomes" id="UP000632195"/>
    </source>
</evidence>
<dbReference type="PANTHER" id="PTHR46648">
    <property type="entry name" value="HIT FAMILY PROTEIN 1"/>
    <property type="match status" value="1"/>
</dbReference>
<dbReference type="PANTHER" id="PTHR46648:SF1">
    <property type="entry name" value="ADENOSINE 5'-MONOPHOSPHORAMIDASE HNT1"/>
    <property type="match status" value="1"/>
</dbReference>
<dbReference type="PROSITE" id="PS51084">
    <property type="entry name" value="HIT_2"/>
    <property type="match status" value="1"/>
</dbReference>
<dbReference type="AlphaFoldDB" id="A0AA37BRK0"/>
<dbReference type="EMBL" id="BMNY01000001">
    <property type="protein sequence ID" value="GGM74507.1"/>
    <property type="molecule type" value="Genomic_DNA"/>
</dbReference>
<dbReference type="InterPro" id="IPR011146">
    <property type="entry name" value="HIT-like"/>
</dbReference>
<dbReference type="RefSeq" id="WP_229657500.1">
    <property type="nucleotide sequence ID" value="NZ_BMNY01000001.1"/>
</dbReference>
<name>A0AA37BRK0_9ARCH</name>
<dbReference type="InterPro" id="IPR001310">
    <property type="entry name" value="Histidine_triad_HIT"/>
</dbReference>
<dbReference type="Gene3D" id="3.30.428.10">
    <property type="entry name" value="HIT-like"/>
    <property type="match status" value="1"/>
</dbReference>